<evidence type="ECO:0000313" key="13">
    <source>
        <dbReference type="Proteomes" id="UP000095767"/>
    </source>
</evidence>
<dbReference type="GO" id="GO:0003700">
    <property type="term" value="F:DNA-binding transcription factor activity"/>
    <property type="evidence" value="ECO:0007669"/>
    <property type="project" value="TreeGrafter"/>
</dbReference>
<dbReference type="InterPro" id="IPR012416">
    <property type="entry name" value="CBP60"/>
</dbReference>
<dbReference type="OrthoDB" id="626385at2759"/>
<dbReference type="InterPro" id="IPR046830">
    <property type="entry name" value="Calmod_bind_M"/>
</dbReference>
<organism evidence="12 13">
    <name type="scientific">Dichanthelium oligosanthes</name>
    <dbReference type="NCBI Taxonomy" id="888268"/>
    <lineage>
        <taxon>Eukaryota</taxon>
        <taxon>Viridiplantae</taxon>
        <taxon>Streptophyta</taxon>
        <taxon>Embryophyta</taxon>
        <taxon>Tracheophyta</taxon>
        <taxon>Spermatophyta</taxon>
        <taxon>Magnoliopsida</taxon>
        <taxon>Liliopsida</taxon>
        <taxon>Poales</taxon>
        <taxon>Poaceae</taxon>
        <taxon>PACMAD clade</taxon>
        <taxon>Panicoideae</taxon>
        <taxon>Panicodae</taxon>
        <taxon>Paniceae</taxon>
        <taxon>Dichantheliinae</taxon>
        <taxon>Dichanthelium</taxon>
    </lineage>
</organism>
<feature type="region of interest" description="Disordered" evidence="8">
    <location>
        <begin position="1"/>
        <end position="31"/>
    </location>
</feature>
<protein>
    <submittedName>
        <fullName evidence="12">Calmodulin-binding protein 60 D</fullName>
    </submittedName>
</protein>
<dbReference type="GO" id="GO:0080142">
    <property type="term" value="P:regulation of salicylic acid biosynthetic process"/>
    <property type="evidence" value="ECO:0007669"/>
    <property type="project" value="TreeGrafter"/>
</dbReference>
<keyword evidence="4" id="KW-0238">DNA-binding</keyword>
<dbReference type="Pfam" id="PF20452">
    <property type="entry name" value="Calmod_bind_C"/>
    <property type="match status" value="1"/>
</dbReference>
<reference evidence="12 13" key="1">
    <citation type="submission" date="2016-09" db="EMBL/GenBank/DDBJ databases">
        <title>The draft genome of Dichanthelium oligosanthes: A C3 panicoid grass species.</title>
        <authorList>
            <person name="Studer A.J."/>
            <person name="Schnable J.C."/>
            <person name="Brutnell T.P."/>
        </authorList>
    </citation>
    <scope>NUCLEOTIDE SEQUENCE [LARGE SCALE GENOMIC DNA]</scope>
    <source>
        <strain evidence="13">cv. Kellogg 1175</strain>
        <tissue evidence="12">Leaf</tissue>
    </source>
</reference>
<dbReference type="PANTHER" id="PTHR31713">
    <property type="entry name" value="OS02G0177800 PROTEIN"/>
    <property type="match status" value="1"/>
</dbReference>
<keyword evidence="3" id="KW-0805">Transcription regulation</keyword>
<feature type="domain" description="Calmodulin binding protein central" evidence="10">
    <location>
        <begin position="250"/>
        <end position="315"/>
    </location>
</feature>
<sequence>MAEEPVAKRARTMTVSVEDGDAAGDEASSPRSPKLRPAFLVVLFAVRVIVMNPVPASISEIESTIQRIVDCAFNQFHEMVSRLEPNQEHAAANGSNTNIRLCFLNDFKPPIYTDKNITDENNTAIKVAIYEGGNIITSGPLSKVKVEVLVLRGEFCNNGRSDWTEEEFDNHIVQDREEQGLLGSVRLTNGKAELSHIRFKKGTCRRSVIMAARVCKGESISHRVQEAIMMPVVVQDRRNEANEKRYPPSLDDDVFRLEEIARNGPYRRRLQEAEIFTVQDFLKALNKDPNKLREILKMESKNTSWSNLTKHARQCVLDEDTPELKRYKSEDGNVALLFNCVHDLVGAEFDCGYVASGNFNRAQKALVNKWKEHAHDNLEDISSDYVIKGNVPQRISPSTDDAAGPSVPAEGASQGNLEDISSDYVIKGNVPQRISPSTDDAAGPSVPAEGASQDANNEDMIFPPDFVNMNIYQDDGTALLNPQPISLDCDMLGWQQDTATLMNPHRFGVSENYD</sequence>
<dbReference type="InterPro" id="IPR046829">
    <property type="entry name" value="Calmod_bind_C"/>
</dbReference>
<keyword evidence="7" id="KW-0539">Nucleus</keyword>
<evidence type="ECO:0000256" key="7">
    <source>
        <dbReference type="ARBA" id="ARBA00023242"/>
    </source>
</evidence>
<feature type="region of interest" description="Disordered" evidence="8">
    <location>
        <begin position="391"/>
        <end position="415"/>
    </location>
</feature>
<dbReference type="GO" id="GO:0005516">
    <property type="term" value="F:calmodulin binding"/>
    <property type="evidence" value="ECO:0007669"/>
    <property type="project" value="InterPro"/>
</dbReference>
<gene>
    <name evidence="12" type="ORF">BAE44_0012054</name>
</gene>
<proteinExistence type="inferred from homology"/>
<evidence type="ECO:0000259" key="11">
    <source>
        <dbReference type="Pfam" id="PF20452"/>
    </source>
</evidence>
<feature type="region of interest" description="Disordered" evidence="8">
    <location>
        <begin position="430"/>
        <end position="459"/>
    </location>
</feature>
<dbReference type="InterPro" id="IPR046831">
    <property type="entry name" value="Calmodulin_bind_N"/>
</dbReference>
<comment type="subcellular location">
    <subcellularLocation>
        <location evidence="1">Nucleus</location>
    </subcellularLocation>
</comment>
<evidence type="ECO:0000313" key="12">
    <source>
        <dbReference type="EMBL" id="OEL26926.1"/>
    </source>
</evidence>
<feature type="domain" description="Calmodulin binding protein C-terminal" evidence="11">
    <location>
        <begin position="327"/>
        <end position="382"/>
    </location>
</feature>
<dbReference type="EMBL" id="LWDX02033666">
    <property type="protein sequence ID" value="OEL26926.1"/>
    <property type="molecule type" value="Genomic_DNA"/>
</dbReference>
<keyword evidence="5" id="KW-0010">Activator</keyword>
<name>A0A1E5VPA9_9POAL</name>
<keyword evidence="6" id="KW-0804">Transcription</keyword>
<evidence type="ECO:0000256" key="8">
    <source>
        <dbReference type="SAM" id="MobiDB-lite"/>
    </source>
</evidence>
<evidence type="ECO:0000256" key="6">
    <source>
        <dbReference type="ARBA" id="ARBA00023163"/>
    </source>
</evidence>
<evidence type="ECO:0000259" key="10">
    <source>
        <dbReference type="Pfam" id="PF20451"/>
    </source>
</evidence>
<comment type="similarity">
    <text evidence="2">Belongs to the plant ACBP60 protein family.</text>
</comment>
<dbReference type="PANTHER" id="PTHR31713:SF10">
    <property type="entry name" value="EXPRESSED PROTEIN"/>
    <property type="match status" value="1"/>
</dbReference>
<comment type="caution">
    <text evidence="12">The sequence shown here is derived from an EMBL/GenBank/DDBJ whole genome shotgun (WGS) entry which is preliminary data.</text>
</comment>
<evidence type="ECO:0000256" key="2">
    <source>
        <dbReference type="ARBA" id="ARBA00007214"/>
    </source>
</evidence>
<evidence type="ECO:0000256" key="1">
    <source>
        <dbReference type="ARBA" id="ARBA00004123"/>
    </source>
</evidence>
<dbReference type="GO" id="GO:0043565">
    <property type="term" value="F:sequence-specific DNA binding"/>
    <property type="evidence" value="ECO:0007669"/>
    <property type="project" value="TreeGrafter"/>
</dbReference>
<dbReference type="Pfam" id="PF20451">
    <property type="entry name" value="Calmod_bind_M"/>
    <property type="match status" value="1"/>
</dbReference>
<keyword evidence="13" id="KW-1185">Reference proteome</keyword>
<dbReference type="Proteomes" id="UP000095767">
    <property type="component" value="Unassembled WGS sequence"/>
</dbReference>
<evidence type="ECO:0000259" key="9">
    <source>
        <dbReference type="Pfam" id="PF07887"/>
    </source>
</evidence>
<dbReference type="GO" id="GO:0005634">
    <property type="term" value="C:nucleus"/>
    <property type="evidence" value="ECO:0007669"/>
    <property type="project" value="UniProtKB-SubCell"/>
</dbReference>
<dbReference type="AlphaFoldDB" id="A0A1E5VPA9"/>
<dbReference type="Pfam" id="PF07887">
    <property type="entry name" value="Calmodulin_bind"/>
    <property type="match status" value="1"/>
</dbReference>
<evidence type="ECO:0000256" key="5">
    <source>
        <dbReference type="ARBA" id="ARBA00023159"/>
    </source>
</evidence>
<dbReference type="STRING" id="888268.A0A1E5VPA9"/>
<feature type="domain" description="Calmodulin binding protein-like N-terminal" evidence="9">
    <location>
        <begin position="100"/>
        <end position="237"/>
    </location>
</feature>
<accession>A0A1E5VPA9</accession>
<evidence type="ECO:0000256" key="3">
    <source>
        <dbReference type="ARBA" id="ARBA00023015"/>
    </source>
</evidence>
<evidence type="ECO:0000256" key="4">
    <source>
        <dbReference type="ARBA" id="ARBA00023125"/>
    </source>
</evidence>